<name>A0ABV0PRV5_9TELE</name>
<keyword evidence="2" id="KW-1185">Reference proteome</keyword>
<protein>
    <submittedName>
        <fullName evidence="1">Uncharacterized protein</fullName>
    </submittedName>
</protein>
<dbReference type="EMBL" id="JAHRIO010082911">
    <property type="protein sequence ID" value="MEQ2186111.1"/>
    <property type="molecule type" value="Genomic_DNA"/>
</dbReference>
<reference evidence="1 2" key="1">
    <citation type="submission" date="2021-06" db="EMBL/GenBank/DDBJ databases">
        <authorList>
            <person name="Palmer J.M."/>
        </authorList>
    </citation>
    <scope>NUCLEOTIDE SEQUENCE [LARGE SCALE GENOMIC DNA]</scope>
    <source>
        <strain evidence="1 2">GA_2019</strain>
        <tissue evidence="1">Muscle</tissue>
    </source>
</reference>
<evidence type="ECO:0000313" key="1">
    <source>
        <dbReference type="EMBL" id="MEQ2186111.1"/>
    </source>
</evidence>
<sequence>MVYQNTYLDDLVDLPDTLHHMLEDLFGSQNLETVVLLFFLTRTVTTYTSLAALVSLPTGHYGINQLHITETSTP</sequence>
<evidence type="ECO:0000313" key="2">
    <source>
        <dbReference type="Proteomes" id="UP001476798"/>
    </source>
</evidence>
<comment type="caution">
    <text evidence="1">The sequence shown here is derived from an EMBL/GenBank/DDBJ whole genome shotgun (WGS) entry which is preliminary data.</text>
</comment>
<dbReference type="Proteomes" id="UP001476798">
    <property type="component" value="Unassembled WGS sequence"/>
</dbReference>
<proteinExistence type="predicted"/>
<gene>
    <name evidence="1" type="ORF">GOODEAATRI_025268</name>
</gene>
<accession>A0ABV0PRV5</accession>
<organism evidence="1 2">
    <name type="scientific">Goodea atripinnis</name>
    <dbReference type="NCBI Taxonomy" id="208336"/>
    <lineage>
        <taxon>Eukaryota</taxon>
        <taxon>Metazoa</taxon>
        <taxon>Chordata</taxon>
        <taxon>Craniata</taxon>
        <taxon>Vertebrata</taxon>
        <taxon>Euteleostomi</taxon>
        <taxon>Actinopterygii</taxon>
        <taxon>Neopterygii</taxon>
        <taxon>Teleostei</taxon>
        <taxon>Neoteleostei</taxon>
        <taxon>Acanthomorphata</taxon>
        <taxon>Ovalentaria</taxon>
        <taxon>Atherinomorphae</taxon>
        <taxon>Cyprinodontiformes</taxon>
        <taxon>Goodeidae</taxon>
        <taxon>Goodea</taxon>
    </lineage>
</organism>